<dbReference type="SUPFAM" id="SSF48371">
    <property type="entry name" value="ARM repeat"/>
    <property type="match status" value="1"/>
</dbReference>
<dbReference type="AlphaFoldDB" id="A0AAU9K0F7"/>
<protein>
    <recommendedName>
        <fullName evidence="3">26S proteasome non-ATPase regulatory subunit 5</fullName>
    </recommendedName>
</protein>
<dbReference type="InterPro" id="IPR011989">
    <property type="entry name" value="ARM-like"/>
</dbReference>
<dbReference type="GO" id="GO:0005829">
    <property type="term" value="C:cytosol"/>
    <property type="evidence" value="ECO:0007669"/>
    <property type="project" value="TreeGrafter"/>
</dbReference>
<dbReference type="InterPro" id="IPR016024">
    <property type="entry name" value="ARM-type_fold"/>
</dbReference>
<evidence type="ECO:0008006" key="3">
    <source>
        <dbReference type="Google" id="ProtNLM"/>
    </source>
</evidence>
<dbReference type="EMBL" id="CAJZBQ010000051">
    <property type="protein sequence ID" value="CAG9330342.1"/>
    <property type="molecule type" value="Genomic_DNA"/>
</dbReference>
<dbReference type="PANTHER" id="PTHR13554:SF10">
    <property type="entry name" value="26S PROTEASOME NON-ATPASE REGULATORY SUBUNIT 5"/>
    <property type="match status" value="1"/>
</dbReference>
<evidence type="ECO:0000313" key="1">
    <source>
        <dbReference type="EMBL" id="CAG9330342.1"/>
    </source>
</evidence>
<dbReference type="PANTHER" id="PTHR13554">
    <property type="entry name" value="26S PROTEASOME NON-ATPASE REGULATORY SUBUNIT 5-RELATED"/>
    <property type="match status" value="1"/>
</dbReference>
<evidence type="ECO:0000313" key="2">
    <source>
        <dbReference type="Proteomes" id="UP001162131"/>
    </source>
</evidence>
<organism evidence="1 2">
    <name type="scientific">Blepharisma stoltei</name>
    <dbReference type="NCBI Taxonomy" id="1481888"/>
    <lineage>
        <taxon>Eukaryota</taxon>
        <taxon>Sar</taxon>
        <taxon>Alveolata</taxon>
        <taxon>Ciliophora</taxon>
        <taxon>Postciliodesmatophora</taxon>
        <taxon>Heterotrichea</taxon>
        <taxon>Heterotrichida</taxon>
        <taxon>Blepharismidae</taxon>
        <taxon>Blepharisma</taxon>
    </lineage>
</organism>
<comment type="caution">
    <text evidence="1">The sequence shown here is derived from an EMBL/GenBank/DDBJ whole genome shotgun (WGS) entry which is preliminary data.</text>
</comment>
<reference evidence="1" key="1">
    <citation type="submission" date="2021-09" db="EMBL/GenBank/DDBJ databases">
        <authorList>
            <consortium name="AG Swart"/>
            <person name="Singh M."/>
            <person name="Singh A."/>
            <person name="Seah K."/>
            <person name="Emmerich C."/>
        </authorList>
    </citation>
    <scope>NUCLEOTIDE SEQUENCE</scope>
    <source>
        <strain evidence="1">ATCC30299</strain>
    </source>
</reference>
<gene>
    <name evidence="1" type="ORF">BSTOLATCC_MIC50935</name>
</gene>
<dbReference type="GO" id="GO:0043248">
    <property type="term" value="P:proteasome assembly"/>
    <property type="evidence" value="ECO:0007669"/>
    <property type="project" value="InterPro"/>
</dbReference>
<sequence>MESIEAFLLRPSPALADTLLSRLSFPDIARFCKSSKLKGSELLDNLSKFNKLDIINDFGIEEIFSLLQSPHLRITLINCLSTQDVQELFSHQFILTMLNFISQEDLGCAISAKNFIVRKLNRSFLNDEVLQSIKKLMESGDSTIQLRYIELAIEAGNKDPEVFTALANIGVYEAAIDMFTSEDLLSRLASIEVVAELGNSEQGCKVLLKEKVRNMIRESVEDDYNDIYTRAKLLLLACKIYSYTGNAELFQGKFWNIVEMALRSTDDTMVNNGLTGISIIASRPIGASLIADRAEIIAAFARLQTSANINSKTGFYLVFAEIASHSDEESIRKILSSIWWTDPILRELSAPFQEILVSILKAVKGFLRFPYIVQQLYSQPKFAEFMLKRTMHDGPELVYLRYEINQKATQLELDDLLKDKLNDYVREGVYPQNSGFIEEAITNAK</sequence>
<dbReference type="Pfam" id="PF10508">
    <property type="entry name" value="Proteasom_PSMB"/>
    <property type="match status" value="1"/>
</dbReference>
<dbReference type="Gene3D" id="1.25.10.10">
    <property type="entry name" value="Leucine-rich Repeat Variant"/>
    <property type="match status" value="1"/>
</dbReference>
<proteinExistence type="predicted"/>
<dbReference type="InterPro" id="IPR019538">
    <property type="entry name" value="PSMD5"/>
</dbReference>
<accession>A0AAU9K0F7</accession>
<keyword evidence="2" id="KW-1185">Reference proteome</keyword>
<name>A0AAU9K0F7_9CILI</name>
<dbReference type="Proteomes" id="UP001162131">
    <property type="component" value="Unassembled WGS sequence"/>
</dbReference>